<dbReference type="EMBL" id="SORI01000028">
    <property type="protein sequence ID" value="TDY54246.1"/>
    <property type="molecule type" value="Genomic_DNA"/>
</dbReference>
<evidence type="ECO:0000256" key="2">
    <source>
        <dbReference type="SAM" id="MobiDB-lite"/>
    </source>
</evidence>
<dbReference type="OrthoDB" id="9776919at2"/>
<sequence length="303" mass="32934">MNTSAEQRTERLTAILRELGKAAVAFSGGADSTLLAAAAAKALGDNAVAVTAASPTLPAWELEDAERFAARLGIRHVVLPVSELNCPEFVRNDGERCYHCKKYRFELLCRWAGEQGIPWVIEGSNTDDLEDYRPGMRAVEEIDMVRSPLLEAGFSKADIRGLSREWGLPSWEKPAAACLASRIAYGTPITAENLRQVEQAEDIVRSCCPPNVQIRVRHHGTLARIEAAPQVLSLLAEPERAAGIAASLAALGFDWVTLDLAGYRMGSMNDLLADRRDRSGSDPLAVDIDLQAARPDREETQGG</sequence>
<proteinExistence type="predicted"/>
<comment type="caution">
    <text evidence="4">The sequence shown here is derived from an EMBL/GenBank/DDBJ whole genome shotgun (WGS) entry which is preliminary data.</text>
</comment>
<keyword evidence="5" id="KW-1185">Reference proteome</keyword>
<name>A0A4R8M116_9BACT</name>
<dbReference type="InterPro" id="IPR014729">
    <property type="entry name" value="Rossmann-like_a/b/a_fold"/>
</dbReference>
<dbReference type="SUPFAM" id="SSF52402">
    <property type="entry name" value="Adenine nucleotide alpha hydrolases-like"/>
    <property type="match status" value="1"/>
</dbReference>
<dbReference type="InterPro" id="IPR005232">
    <property type="entry name" value="LarE"/>
</dbReference>
<dbReference type="GO" id="GO:0004066">
    <property type="term" value="F:asparagine synthase (glutamine-hydrolyzing) activity"/>
    <property type="evidence" value="ECO:0007669"/>
    <property type="project" value="InterPro"/>
</dbReference>
<evidence type="ECO:0000259" key="3">
    <source>
        <dbReference type="Pfam" id="PF00733"/>
    </source>
</evidence>
<dbReference type="AlphaFoldDB" id="A0A4R8M116"/>
<dbReference type="PIRSF" id="PIRSF006661">
    <property type="entry name" value="PP-lp_UCP006661"/>
    <property type="match status" value="1"/>
</dbReference>
<feature type="compositionally biased region" description="Basic and acidic residues" evidence="2">
    <location>
        <begin position="294"/>
        <end position="303"/>
    </location>
</feature>
<dbReference type="InterPro" id="IPR001962">
    <property type="entry name" value="Asn_synthase"/>
</dbReference>
<dbReference type="NCBIfam" id="TIGR00268">
    <property type="entry name" value="ATP-dependent sacrificial sulfur transferase LarE"/>
    <property type="match status" value="1"/>
</dbReference>
<dbReference type="GO" id="GO:0016783">
    <property type="term" value="F:sulfurtransferase activity"/>
    <property type="evidence" value="ECO:0007669"/>
    <property type="project" value="InterPro"/>
</dbReference>
<accession>A0A4R8M116</accession>
<gene>
    <name evidence="4" type="ORF">C8D99_12817</name>
</gene>
<evidence type="ECO:0000256" key="1">
    <source>
        <dbReference type="PIRSR" id="PIRSR006661-1"/>
    </source>
</evidence>
<dbReference type="CDD" id="cd01990">
    <property type="entry name" value="LarE-like"/>
    <property type="match status" value="1"/>
</dbReference>
<dbReference type="Proteomes" id="UP000295066">
    <property type="component" value="Unassembled WGS sequence"/>
</dbReference>
<evidence type="ECO:0000313" key="4">
    <source>
        <dbReference type="EMBL" id="TDY54246.1"/>
    </source>
</evidence>
<dbReference type="PANTHER" id="PTHR43169:SF2">
    <property type="entry name" value="NAD_GMP SYNTHASE DOMAIN-CONTAINING PROTEIN"/>
    <property type="match status" value="1"/>
</dbReference>
<feature type="active site" description="Nucleophile and sulfur donor" evidence="1">
    <location>
        <position position="178"/>
    </location>
</feature>
<reference evidence="4 5" key="1">
    <citation type="submission" date="2019-03" db="EMBL/GenBank/DDBJ databases">
        <title>Genomic Encyclopedia of Type Strains, Phase IV (KMG-IV): sequencing the most valuable type-strain genomes for metagenomic binning, comparative biology and taxonomic classification.</title>
        <authorList>
            <person name="Goeker M."/>
        </authorList>
    </citation>
    <scope>NUCLEOTIDE SEQUENCE [LARGE SCALE GENOMIC DNA]</scope>
    <source>
        <strain evidence="4 5">DSM 25964</strain>
    </source>
</reference>
<protein>
    <recommendedName>
        <fullName evidence="3">Asparagine synthetase domain-containing protein</fullName>
    </recommendedName>
</protein>
<dbReference type="Pfam" id="PF00733">
    <property type="entry name" value="Asn_synthase"/>
    <property type="match status" value="1"/>
</dbReference>
<dbReference type="InterPro" id="IPR052188">
    <property type="entry name" value="Ni-pincer_cofactor_biosynth"/>
</dbReference>
<dbReference type="PANTHER" id="PTHR43169">
    <property type="entry name" value="EXSB FAMILY PROTEIN"/>
    <property type="match status" value="1"/>
</dbReference>
<dbReference type="GO" id="GO:0006529">
    <property type="term" value="P:asparagine biosynthetic process"/>
    <property type="evidence" value="ECO:0007669"/>
    <property type="project" value="InterPro"/>
</dbReference>
<feature type="region of interest" description="Disordered" evidence="2">
    <location>
        <begin position="274"/>
        <end position="303"/>
    </location>
</feature>
<evidence type="ECO:0000313" key="5">
    <source>
        <dbReference type="Proteomes" id="UP000295066"/>
    </source>
</evidence>
<dbReference type="RefSeq" id="WP_133959095.1">
    <property type="nucleotide sequence ID" value="NZ_SORI01000028.1"/>
</dbReference>
<feature type="domain" description="Asparagine synthetase" evidence="3">
    <location>
        <begin position="21"/>
        <end position="83"/>
    </location>
</feature>
<dbReference type="Gene3D" id="3.40.50.620">
    <property type="entry name" value="HUPs"/>
    <property type="match status" value="1"/>
</dbReference>
<organism evidence="4 5">
    <name type="scientific">Aminivibrio pyruvatiphilus</name>
    <dbReference type="NCBI Taxonomy" id="1005740"/>
    <lineage>
        <taxon>Bacteria</taxon>
        <taxon>Thermotogati</taxon>
        <taxon>Synergistota</taxon>
        <taxon>Synergistia</taxon>
        <taxon>Synergistales</taxon>
        <taxon>Aminobacteriaceae</taxon>
        <taxon>Aminivibrio</taxon>
    </lineage>
</organism>